<organism evidence="2">
    <name type="scientific">uncultured Sphingomonas sp</name>
    <dbReference type="NCBI Taxonomy" id="158754"/>
    <lineage>
        <taxon>Bacteria</taxon>
        <taxon>Pseudomonadati</taxon>
        <taxon>Pseudomonadota</taxon>
        <taxon>Alphaproteobacteria</taxon>
        <taxon>Sphingomonadales</taxon>
        <taxon>Sphingomonadaceae</taxon>
        <taxon>Sphingomonas</taxon>
        <taxon>environmental samples</taxon>
    </lineage>
</organism>
<evidence type="ECO:0000313" key="2">
    <source>
        <dbReference type="EMBL" id="CAA9514459.1"/>
    </source>
</evidence>
<dbReference type="AlphaFoldDB" id="A0A6J4T5H0"/>
<name>A0A6J4T5H0_9SPHN</name>
<protein>
    <submittedName>
        <fullName evidence="2">Uncharacterized protein</fullName>
    </submittedName>
</protein>
<feature type="compositionally biased region" description="Basic and acidic residues" evidence="1">
    <location>
        <begin position="27"/>
        <end position="36"/>
    </location>
</feature>
<gene>
    <name evidence="2" type="ORF">AVDCRST_MAG31-1164</name>
</gene>
<sequence length="36" mass="4096">MAAFGHIEGRHDPSRRHSALGYLPPVSHEERTRTEP</sequence>
<reference evidence="2" key="1">
    <citation type="submission" date="2020-02" db="EMBL/GenBank/DDBJ databases">
        <authorList>
            <person name="Meier V. D."/>
        </authorList>
    </citation>
    <scope>NUCLEOTIDE SEQUENCE</scope>
    <source>
        <strain evidence="2">AVDCRST_MAG31</strain>
    </source>
</reference>
<feature type="region of interest" description="Disordered" evidence="1">
    <location>
        <begin position="1"/>
        <end position="36"/>
    </location>
</feature>
<evidence type="ECO:0000256" key="1">
    <source>
        <dbReference type="SAM" id="MobiDB-lite"/>
    </source>
</evidence>
<dbReference type="EMBL" id="CADCWA010000077">
    <property type="protein sequence ID" value="CAA9514459.1"/>
    <property type="molecule type" value="Genomic_DNA"/>
</dbReference>
<proteinExistence type="predicted"/>
<accession>A0A6J4T5H0</accession>